<dbReference type="RefSeq" id="WP_068993688.1">
    <property type="nucleotide sequence ID" value="NZ_CP012418.1"/>
</dbReference>
<protein>
    <submittedName>
        <fullName evidence="1">Uncharacterized protein</fullName>
    </submittedName>
</protein>
<dbReference type="AlphaFoldDB" id="A0A1B3BDC2"/>
<dbReference type="STRING" id="1144748.KS2013_2129"/>
<keyword evidence="2" id="KW-1185">Reference proteome</keyword>
<evidence type="ECO:0000313" key="1">
    <source>
        <dbReference type="EMBL" id="AOE50834.1"/>
    </source>
</evidence>
<proteinExistence type="predicted"/>
<dbReference type="EMBL" id="CP012418">
    <property type="protein sequence ID" value="AOE50834.1"/>
    <property type="molecule type" value="Genomic_DNA"/>
</dbReference>
<reference evidence="2" key="1">
    <citation type="submission" date="2015-08" db="EMBL/GenBank/DDBJ databases">
        <authorList>
            <person name="Kim K.M."/>
        </authorList>
    </citation>
    <scope>NUCLEOTIDE SEQUENCE [LARGE SCALE GENOMIC DNA]</scope>
    <source>
        <strain evidence="2">KCTC 23892</strain>
    </source>
</reference>
<name>A0A1B3BDC2_9GAMM</name>
<dbReference type="Proteomes" id="UP000094147">
    <property type="component" value="Chromosome"/>
</dbReference>
<evidence type="ECO:0000313" key="2">
    <source>
        <dbReference type="Proteomes" id="UP000094147"/>
    </source>
</evidence>
<dbReference type="KEGG" id="ksd:KS2013_2129"/>
<accession>A0A1B3BDC2</accession>
<sequence>MASSYSQRQIQYQYRLMSPMGVYPKSTISVDEATLFVDDDLVVLSSTDDLDGVEIYVKASILISNQQLSDNLRFYAFPYLHQLDSEIKSSVDMVTIKSDIQMKRKQHFRSKGGTVPEFDWYENAKGASLPPILGGAPYHWLQTDIDESIIRNLYNRLKQQRCSRLRAALTALVGSNQMSCHFQFHQQAVGLLLDALRLAQEVEGLHLDRAQIKTILSQLGDSADDYLISRQQMAQKVGPIDYHRLFVQTCTQFRKYLLDQ</sequence>
<organism evidence="1 2">
    <name type="scientific">Kangiella sediminilitoris</name>
    <dbReference type="NCBI Taxonomy" id="1144748"/>
    <lineage>
        <taxon>Bacteria</taxon>
        <taxon>Pseudomonadati</taxon>
        <taxon>Pseudomonadota</taxon>
        <taxon>Gammaproteobacteria</taxon>
        <taxon>Kangiellales</taxon>
        <taxon>Kangiellaceae</taxon>
        <taxon>Kangiella</taxon>
    </lineage>
</organism>
<gene>
    <name evidence="1" type="ORF">KS2013_2129</name>
</gene>